<sequence length="200" mass="21861">MSTPADHESFRRDVRARALAAARTLTLQRGWQQIRFVELADAVGVSRPTLYSEFGNKAGLGQALVLAETTEFLQGLLSELAGHTDDLAGAANAALRFTLLQAHENPLLHGVLTNVGDADLLLLLTTDSRPVLSSAVEVLTAWFAEHFPFYDQGLLAELIEALVRLVLSHLVQPTRDIDATLRSLQRITDLVMTAALTRRP</sequence>
<dbReference type="SUPFAM" id="SSF46689">
    <property type="entry name" value="Homeodomain-like"/>
    <property type="match status" value="1"/>
</dbReference>
<dbReference type="InterPro" id="IPR001647">
    <property type="entry name" value="HTH_TetR"/>
</dbReference>
<reference evidence="4" key="1">
    <citation type="journal article" date="2018" name="Int. J. Syst. Evol. Microbiol.">
        <title>Jatrophihabitans telluris sp. nov., isolated from sediment soil of lava forest wetlands and the emended description of the genus Jatrophihabitans.</title>
        <authorList>
            <person name="Lee K.C."/>
            <person name="Suh M.K."/>
            <person name="Eom M.K."/>
            <person name="Kim K.K."/>
            <person name="Kim J.S."/>
            <person name="Kim D.S."/>
            <person name="Ko S.H."/>
            <person name="Shin Y.K."/>
            <person name="Lee J.S."/>
        </authorList>
    </citation>
    <scope>NUCLEOTIDE SEQUENCE</scope>
    <source>
        <strain evidence="4">N237</strain>
    </source>
</reference>
<feature type="DNA-binding region" description="H-T-H motif" evidence="2">
    <location>
        <begin position="35"/>
        <end position="54"/>
    </location>
</feature>
<feature type="domain" description="HTH tetR-type" evidence="3">
    <location>
        <begin position="12"/>
        <end position="72"/>
    </location>
</feature>
<gene>
    <name evidence="4" type="ORF">M6D93_18070</name>
</gene>
<dbReference type="InterPro" id="IPR040611">
    <property type="entry name" value="AlkX_C"/>
</dbReference>
<dbReference type="PRINTS" id="PR00455">
    <property type="entry name" value="HTHTETR"/>
</dbReference>
<dbReference type="RefSeq" id="WP_249771420.1">
    <property type="nucleotide sequence ID" value="NZ_CP097332.1"/>
</dbReference>
<dbReference type="PROSITE" id="PS50977">
    <property type="entry name" value="HTH_TETR_2"/>
    <property type="match status" value="1"/>
</dbReference>
<keyword evidence="1 2" id="KW-0238">DNA-binding</keyword>
<evidence type="ECO:0000259" key="3">
    <source>
        <dbReference type="PROSITE" id="PS50977"/>
    </source>
</evidence>
<organism evidence="4 5">
    <name type="scientific">Jatrophihabitans telluris</name>
    <dbReference type="NCBI Taxonomy" id="2038343"/>
    <lineage>
        <taxon>Bacteria</taxon>
        <taxon>Bacillati</taxon>
        <taxon>Actinomycetota</taxon>
        <taxon>Actinomycetes</taxon>
        <taxon>Jatrophihabitantales</taxon>
        <taxon>Jatrophihabitantaceae</taxon>
        <taxon>Jatrophihabitans</taxon>
    </lineage>
</organism>
<reference evidence="4" key="2">
    <citation type="submission" date="2022-05" db="EMBL/GenBank/DDBJ databases">
        <authorList>
            <person name="Kim J.-S."/>
            <person name="Lee K."/>
            <person name="Suh M."/>
            <person name="Eom M."/>
            <person name="Kim J.-S."/>
            <person name="Kim D.-S."/>
            <person name="Ko S.-H."/>
            <person name="Shin Y."/>
            <person name="Lee J.-S."/>
        </authorList>
    </citation>
    <scope>NUCLEOTIDE SEQUENCE</scope>
    <source>
        <strain evidence="4">N237</strain>
    </source>
</reference>
<dbReference type="EMBL" id="CP097332">
    <property type="protein sequence ID" value="UQX88175.1"/>
    <property type="molecule type" value="Genomic_DNA"/>
</dbReference>
<dbReference type="InterPro" id="IPR009057">
    <property type="entry name" value="Homeodomain-like_sf"/>
</dbReference>
<dbReference type="Proteomes" id="UP001056336">
    <property type="component" value="Chromosome"/>
</dbReference>
<dbReference type="Pfam" id="PF00440">
    <property type="entry name" value="TetR_N"/>
    <property type="match status" value="1"/>
</dbReference>
<evidence type="ECO:0000313" key="4">
    <source>
        <dbReference type="EMBL" id="UQX88175.1"/>
    </source>
</evidence>
<protein>
    <submittedName>
        <fullName evidence="4">TetR family transcriptional regulator</fullName>
    </submittedName>
</protein>
<proteinExistence type="predicted"/>
<evidence type="ECO:0000256" key="1">
    <source>
        <dbReference type="ARBA" id="ARBA00023125"/>
    </source>
</evidence>
<name>A0ABY4QXB7_9ACTN</name>
<accession>A0ABY4QXB7</accession>
<keyword evidence="5" id="KW-1185">Reference proteome</keyword>
<evidence type="ECO:0000256" key="2">
    <source>
        <dbReference type="PROSITE-ProRule" id="PRU00335"/>
    </source>
</evidence>
<dbReference type="Gene3D" id="1.10.357.10">
    <property type="entry name" value="Tetracycline Repressor, domain 2"/>
    <property type="match status" value="1"/>
</dbReference>
<dbReference type="Pfam" id="PF18556">
    <property type="entry name" value="TetR_C_35"/>
    <property type="match status" value="1"/>
</dbReference>
<evidence type="ECO:0000313" key="5">
    <source>
        <dbReference type="Proteomes" id="UP001056336"/>
    </source>
</evidence>